<dbReference type="OrthoDB" id="7510992at2"/>
<dbReference type="InterPro" id="IPR012338">
    <property type="entry name" value="Beta-lactam/transpept-like"/>
</dbReference>
<evidence type="ECO:0000256" key="3">
    <source>
        <dbReference type="ARBA" id="ARBA00012865"/>
    </source>
</evidence>
<accession>A0A443L686</accession>
<organism evidence="5 6">
    <name type="scientific">Paenirhodobacter ferrireducens</name>
    <dbReference type="NCBI Taxonomy" id="1215032"/>
    <lineage>
        <taxon>Bacteria</taxon>
        <taxon>Pseudomonadati</taxon>
        <taxon>Pseudomonadota</taxon>
        <taxon>Alphaproteobacteria</taxon>
        <taxon>Rhodobacterales</taxon>
        <taxon>Rhodobacter group</taxon>
        <taxon>Paenirhodobacter</taxon>
    </lineage>
</organism>
<protein>
    <recommendedName>
        <fullName evidence="3">beta-lactamase</fullName>
        <ecNumber evidence="3">3.5.2.6</ecNumber>
    </recommendedName>
</protein>
<dbReference type="GO" id="GO:0046677">
    <property type="term" value="P:response to antibiotic"/>
    <property type="evidence" value="ECO:0007669"/>
    <property type="project" value="InterPro"/>
</dbReference>
<dbReference type="PANTHER" id="PTHR35333">
    <property type="entry name" value="BETA-LACTAMASE"/>
    <property type="match status" value="1"/>
</dbReference>
<dbReference type="Proteomes" id="UP000286594">
    <property type="component" value="Unassembled WGS sequence"/>
</dbReference>
<dbReference type="Gene3D" id="3.40.710.10">
    <property type="entry name" value="DD-peptidase/beta-lactamase superfamily"/>
    <property type="match status" value="1"/>
</dbReference>
<dbReference type="RefSeq" id="WP_128151749.1">
    <property type="nucleotide sequence ID" value="NZ_SAVB01000028.1"/>
</dbReference>
<evidence type="ECO:0000313" key="5">
    <source>
        <dbReference type="EMBL" id="RWR44742.1"/>
    </source>
</evidence>
<evidence type="ECO:0000256" key="1">
    <source>
        <dbReference type="ARBA" id="ARBA00001526"/>
    </source>
</evidence>
<dbReference type="InterPro" id="IPR045155">
    <property type="entry name" value="Beta-lactam_cat"/>
</dbReference>
<reference evidence="5 6" key="1">
    <citation type="submission" date="2019-01" db="EMBL/GenBank/DDBJ databases">
        <title>Sinorhodobacter populi sp. nov. isolated from the symptomatic bark tissue of Populus euramericana canker.</title>
        <authorList>
            <person name="Xu G."/>
        </authorList>
    </citation>
    <scope>NUCLEOTIDE SEQUENCE [LARGE SCALE GENOMIC DNA]</scope>
    <source>
        <strain evidence="5 6">CCTCC AB2012026</strain>
    </source>
</reference>
<dbReference type="PANTHER" id="PTHR35333:SF3">
    <property type="entry name" value="BETA-LACTAMASE-TYPE TRANSPEPTIDASE FOLD CONTAINING PROTEIN"/>
    <property type="match status" value="1"/>
</dbReference>
<dbReference type="Pfam" id="PF13354">
    <property type="entry name" value="Beta-lactamase2"/>
    <property type="match status" value="1"/>
</dbReference>
<dbReference type="InterPro" id="IPR000871">
    <property type="entry name" value="Beta-lactam_class-A"/>
</dbReference>
<dbReference type="SUPFAM" id="SSF56601">
    <property type="entry name" value="beta-lactamase/transpeptidase-like"/>
    <property type="match status" value="1"/>
</dbReference>
<sequence>MFLTQTPEWTRRGTALVARIEAAFGARGVHGETMGLVLVERGADGRPQGFSWRGDWRCYPCSLVKSFHLLHALDQLAQGRLKMHTDLDRALRDMILWSSNTATNYVIDLLSGTTGDTLLEGAALEAWRDAREGLNRYFAARDWPEFAGCNITQKLMDDMRYGREAQYAGAAGEYLNVLTPLACARLMWELYEGTDLGLPPAETARARDEMARDRRDPRASMSAYQLSEYLGGGMSEGTRLWSKAGHNTWTGDAASSYFKHDMMRWIRPDGRALIVVLMTQGEETSVDDPMIFPEIGALLEAEFAAPVPQTAEALA</sequence>
<comment type="similarity">
    <text evidence="2">Belongs to the class-A beta-lactamase family.</text>
</comment>
<comment type="caution">
    <text evidence="5">The sequence shown here is derived from an EMBL/GenBank/DDBJ whole genome shotgun (WGS) entry which is preliminary data.</text>
</comment>
<gene>
    <name evidence="5" type="ORF">EOW65_17910</name>
</gene>
<evidence type="ECO:0000256" key="2">
    <source>
        <dbReference type="ARBA" id="ARBA00009009"/>
    </source>
</evidence>
<dbReference type="EMBL" id="SAVB01000028">
    <property type="protein sequence ID" value="RWR44742.1"/>
    <property type="molecule type" value="Genomic_DNA"/>
</dbReference>
<name>A0A443L686_9RHOB</name>
<dbReference type="GO" id="GO:0008800">
    <property type="term" value="F:beta-lactamase activity"/>
    <property type="evidence" value="ECO:0007669"/>
    <property type="project" value="UniProtKB-EC"/>
</dbReference>
<keyword evidence="6" id="KW-1185">Reference proteome</keyword>
<evidence type="ECO:0000259" key="4">
    <source>
        <dbReference type="Pfam" id="PF13354"/>
    </source>
</evidence>
<dbReference type="EC" id="3.5.2.6" evidence="3"/>
<feature type="domain" description="Beta-lactamase class A catalytic" evidence="4">
    <location>
        <begin position="87"/>
        <end position="279"/>
    </location>
</feature>
<dbReference type="GO" id="GO:0030655">
    <property type="term" value="P:beta-lactam antibiotic catabolic process"/>
    <property type="evidence" value="ECO:0007669"/>
    <property type="project" value="InterPro"/>
</dbReference>
<dbReference type="AlphaFoldDB" id="A0A443L686"/>
<proteinExistence type="inferred from homology"/>
<comment type="catalytic activity">
    <reaction evidence="1">
        <text>a beta-lactam + H2O = a substituted beta-amino acid</text>
        <dbReference type="Rhea" id="RHEA:20401"/>
        <dbReference type="ChEBI" id="CHEBI:15377"/>
        <dbReference type="ChEBI" id="CHEBI:35627"/>
        <dbReference type="ChEBI" id="CHEBI:140347"/>
        <dbReference type="EC" id="3.5.2.6"/>
    </reaction>
</comment>
<evidence type="ECO:0000313" key="6">
    <source>
        <dbReference type="Proteomes" id="UP000286594"/>
    </source>
</evidence>